<evidence type="ECO:0000313" key="3">
    <source>
        <dbReference type="Proteomes" id="UP000274920"/>
    </source>
</evidence>
<comment type="caution">
    <text evidence="2">The sequence shown here is derived from an EMBL/GenBank/DDBJ whole genome shotgun (WGS) entry which is preliminary data.</text>
</comment>
<evidence type="ECO:0000313" key="2">
    <source>
        <dbReference type="EMBL" id="RRK33965.1"/>
    </source>
</evidence>
<dbReference type="Pfam" id="PF07702">
    <property type="entry name" value="UTRA"/>
    <property type="match status" value="1"/>
</dbReference>
<dbReference type="SMART" id="SM00866">
    <property type="entry name" value="UTRA"/>
    <property type="match status" value="1"/>
</dbReference>
<dbReference type="Proteomes" id="UP000274920">
    <property type="component" value="Unassembled WGS sequence"/>
</dbReference>
<evidence type="ECO:0000259" key="1">
    <source>
        <dbReference type="SMART" id="SM00866"/>
    </source>
</evidence>
<dbReference type="AlphaFoldDB" id="A0A426DMF8"/>
<organism evidence="2 3">
    <name type="scientific">Schaedlerella arabinosiphila</name>
    <dbReference type="NCBI Taxonomy" id="2044587"/>
    <lineage>
        <taxon>Bacteria</taxon>
        <taxon>Bacillati</taxon>
        <taxon>Bacillota</taxon>
        <taxon>Clostridia</taxon>
        <taxon>Lachnospirales</taxon>
        <taxon>Lachnospiraceae</taxon>
        <taxon>Schaedlerella</taxon>
    </lineage>
</organism>
<keyword evidence="3" id="KW-1185">Reference proteome</keyword>
<accession>A0A426DMF8</accession>
<dbReference type="GO" id="GO:0003677">
    <property type="term" value="F:DNA binding"/>
    <property type="evidence" value="ECO:0007669"/>
    <property type="project" value="InterPro"/>
</dbReference>
<gene>
    <name evidence="2" type="ORF">EBB54_23375</name>
</gene>
<dbReference type="SUPFAM" id="SSF64288">
    <property type="entry name" value="Chorismate lyase-like"/>
    <property type="match status" value="1"/>
</dbReference>
<dbReference type="GO" id="GO:0006355">
    <property type="term" value="P:regulation of DNA-templated transcription"/>
    <property type="evidence" value="ECO:0007669"/>
    <property type="project" value="InterPro"/>
</dbReference>
<dbReference type="InterPro" id="IPR028978">
    <property type="entry name" value="Chorismate_lyase_/UTRA_dom_sf"/>
</dbReference>
<name>A0A426DMF8_9FIRM</name>
<dbReference type="InterPro" id="IPR011663">
    <property type="entry name" value="UTRA"/>
</dbReference>
<dbReference type="Gene3D" id="3.40.1410.10">
    <property type="entry name" value="Chorismate lyase-like"/>
    <property type="match status" value="1"/>
</dbReference>
<sequence>MDRGFQSRLLHSLLSLQPDKPHGGPFPPPGRPARLPMTNMCKSSIDDIELHYNYAPPTDIGRTKLNLGKSEIVLASTNIYKSNQVPVGYSFTQIPASAFEALDVDISNDSALEDLIEHKIFDVSSKGNMSVQLIASNEEESRILEVPEGTPLLLSELILFNHAHQAFSRCKFYMLPEFYKMEFQI</sequence>
<protein>
    <submittedName>
        <fullName evidence="2">UTRA domain-containing protein</fullName>
    </submittedName>
</protein>
<reference evidence="2" key="1">
    <citation type="submission" date="2018-10" db="EMBL/GenBank/DDBJ databases">
        <title>Schaedlerella arabinophila gen. nov. sp. nov., isolated from the mouse intestinal tract and comparative analysis with the genome of the closely related altered Schaedler flora strain ASF502.</title>
        <authorList>
            <person name="Miyake S."/>
            <person name="Soh M."/>
            <person name="Seedorf H."/>
        </authorList>
    </citation>
    <scope>NUCLEOTIDE SEQUENCE [LARGE SCALE GENOMIC DNA]</scope>
    <source>
        <strain evidence="2">DSM 106076</strain>
    </source>
</reference>
<dbReference type="EMBL" id="RHJS01000002">
    <property type="protein sequence ID" value="RRK33965.1"/>
    <property type="molecule type" value="Genomic_DNA"/>
</dbReference>
<proteinExistence type="predicted"/>
<feature type="domain" description="UbiC transcription regulator-associated" evidence="1">
    <location>
        <begin position="49"/>
        <end position="180"/>
    </location>
</feature>